<dbReference type="EMBL" id="JBHRTI010000007">
    <property type="protein sequence ID" value="MFC3148501.1"/>
    <property type="molecule type" value="Genomic_DNA"/>
</dbReference>
<dbReference type="CDD" id="cd01949">
    <property type="entry name" value="GGDEF"/>
    <property type="match status" value="1"/>
</dbReference>
<dbReference type="SMART" id="SM00091">
    <property type="entry name" value="PAS"/>
    <property type="match status" value="2"/>
</dbReference>
<gene>
    <name evidence="4" type="ORF">ACFOEN_12790</name>
</gene>
<dbReference type="InterPro" id="IPR029787">
    <property type="entry name" value="Nucleotide_cyclase"/>
</dbReference>
<dbReference type="PROSITE" id="PS50113">
    <property type="entry name" value="PAC"/>
    <property type="match status" value="2"/>
</dbReference>
<dbReference type="InterPro" id="IPR000700">
    <property type="entry name" value="PAS-assoc_C"/>
</dbReference>
<dbReference type="CDD" id="cd00130">
    <property type="entry name" value="PAS"/>
    <property type="match status" value="3"/>
</dbReference>
<feature type="domain" description="PAS" evidence="1">
    <location>
        <begin position="14"/>
        <end position="60"/>
    </location>
</feature>
<accession>A0ABV7H7E6</accession>
<evidence type="ECO:0000259" key="2">
    <source>
        <dbReference type="PROSITE" id="PS50113"/>
    </source>
</evidence>
<dbReference type="InterPro" id="IPR043128">
    <property type="entry name" value="Rev_trsase/Diguanyl_cyclase"/>
</dbReference>
<name>A0ABV7H7E6_9BURK</name>
<dbReference type="InterPro" id="IPR000014">
    <property type="entry name" value="PAS"/>
</dbReference>
<dbReference type="PANTHER" id="PTHR44757:SF2">
    <property type="entry name" value="BIOFILM ARCHITECTURE MAINTENANCE PROTEIN MBAA"/>
    <property type="match status" value="1"/>
</dbReference>
<dbReference type="EC" id="2.7.7.65" evidence="4"/>
<feature type="domain" description="PAC" evidence="2">
    <location>
        <begin position="221"/>
        <end position="274"/>
    </location>
</feature>
<dbReference type="Pfam" id="PF08448">
    <property type="entry name" value="PAS_4"/>
    <property type="match status" value="3"/>
</dbReference>
<proteinExistence type="predicted"/>
<dbReference type="InterPro" id="IPR013656">
    <property type="entry name" value="PAS_4"/>
</dbReference>
<dbReference type="InterPro" id="IPR052155">
    <property type="entry name" value="Biofilm_reg_signaling"/>
</dbReference>
<dbReference type="InterPro" id="IPR035965">
    <property type="entry name" value="PAS-like_dom_sf"/>
</dbReference>
<feature type="domain" description="PAC" evidence="2">
    <location>
        <begin position="347"/>
        <end position="399"/>
    </location>
</feature>
<dbReference type="SMART" id="SM00086">
    <property type="entry name" value="PAC"/>
    <property type="match status" value="2"/>
</dbReference>
<dbReference type="NCBIfam" id="TIGR00254">
    <property type="entry name" value="GGDEF"/>
    <property type="match status" value="1"/>
</dbReference>
<keyword evidence="5" id="KW-1185">Reference proteome</keyword>
<dbReference type="PANTHER" id="PTHR44757">
    <property type="entry name" value="DIGUANYLATE CYCLASE DGCP"/>
    <property type="match status" value="1"/>
</dbReference>
<dbReference type="NCBIfam" id="TIGR00229">
    <property type="entry name" value="sensory_box"/>
    <property type="match status" value="2"/>
</dbReference>
<dbReference type="Gene3D" id="3.30.450.20">
    <property type="entry name" value="PAS domain"/>
    <property type="match status" value="3"/>
</dbReference>
<reference evidence="5" key="1">
    <citation type="journal article" date="2019" name="Int. J. Syst. Evol. Microbiol.">
        <title>The Global Catalogue of Microorganisms (GCM) 10K type strain sequencing project: providing services to taxonomists for standard genome sequencing and annotation.</title>
        <authorList>
            <consortium name="The Broad Institute Genomics Platform"/>
            <consortium name="The Broad Institute Genome Sequencing Center for Infectious Disease"/>
            <person name="Wu L."/>
            <person name="Ma J."/>
        </authorList>
    </citation>
    <scope>NUCLEOTIDE SEQUENCE [LARGE SCALE GENOMIC DNA]</scope>
    <source>
        <strain evidence="5">KCTC 52168</strain>
    </source>
</reference>
<dbReference type="Gene3D" id="3.30.70.270">
    <property type="match status" value="1"/>
</dbReference>
<dbReference type="PROSITE" id="PS50112">
    <property type="entry name" value="PAS"/>
    <property type="match status" value="1"/>
</dbReference>
<evidence type="ECO:0000259" key="1">
    <source>
        <dbReference type="PROSITE" id="PS50112"/>
    </source>
</evidence>
<sequence length="597" mass="66080">MPLQVPAQVPLTDPFSALCNALDIVAMPIAVWGRDCELLHCNAEFERLTGATRDELLGRTIEQLYGAGAWETSERAFVCAFRGETVEFDRLVSAYNPNPAAADLPDLRKARWQRIKLAPASRDERGHVTAVLSTAVDIDDHVRGRDSAERNAGRIQRILSAIALPIGGWDRSNRLVWCNDAYLTWSGQSREALIGRKLSEIYGQGAWQSARQAFWMAYTGQAAEYTRLVTHQNSAHWVRVTVFPDTNPDGLVERVYTIAIDIDDEVRAIEELRDSRRKLDGFTANIPYPLTYFDSSYVYQFVNRAFVERNQLDPSMVIGRKVPEVRGERIWKEHLPYVQAALQGRSSHYERKVRLPDGTERWIRSSYHPDIDEQGVVRGVYDTNIDIDELKRAQEVLARTAERDPLTDAYNRRYLMQHLDAAMEFAEDLPFALVFVDLDGFKGINDTAGHSAGDAVLRTLAVRFDAALKEKPSTAAGICARFGGDEFVLVVPMPSDDDLADLATRIVDLAGAPVMVGKHLLSVSASVGVALAPKHARTAQSLLARADEAMYQVKATGKGRWQMCSSGPSLPANPASAAVLPVGGAGGNKSIHSARKH</sequence>
<evidence type="ECO:0000313" key="4">
    <source>
        <dbReference type="EMBL" id="MFC3148501.1"/>
    </source>
</evidence>
<dbReference type="PROSITE" id="PS50887">
    <property type="entry name" value="GGDEF"/>
    <property type="match status" value="1"/>
</dbReference>
<protein>
    <submittedName>
        <fullName evidence="4">Diguanylate cyclase domain-containing protein</fullName>
        <ecNumber evidence="4">2.7.7.65</ecNumber>
    </submittedName>
</protein>
<evidence type="ECO:0000259" key="3">
    <source>
        <dbReference type="PROSITE" id="PS50887"/>
    </source>
</evidence>
<organism evidence="4 5">
    <name type="scientific">Piscinibacterium candidicorallinum</name>
    <dbReference type="NCBI Taxonomy" id="1793872"/>
    <lineage>
        <taxon>Bacteria</taxon>
        <taxon>Pseudomonadati</taxon>
        <taxon>Pseudomonadota</taxon>
        <taxon>Betaproteobacteria</taxon>
        <taxon>Burkholderiales</taxon>
        <taxon>Piscinibacterium</taxon>
    </lineage>
</organism>
<dbReference type="InterPro" id="IPR001610">
    <property type="entry name" value="PAC"/>
</dbReference>
<dbReference type="GO" id="GO:0052621">
    <property type="term" value="F:diguanylate cyclase activity"/>
    <property type="evidence" value="ECO:0007669"/>
    <property type="project" value="UniProtKB-EC"/>
</dbReference>
<evidence type="ECO:0000313" key="5">
    <source>
        <dbReference type="Proteomes" id="UP001595556"/>
    </source>
</evidence>
<dbReference type="SUPFAM" id="SSF55785">
    <property type="entry name" value="PYP-like sensor domain (PAS domain)"/>
    <property type="match status" value="3"/>
</dbReference>
<keyword evidence="4" id="KW-0808">Transferase</keyword>
<dbReference type="SMART" id="SM00267">
    <property type="entry name" value="GGDEF"/>
    <property type="match status" value="1"/>
</dbReference>
<keyword evidence="4" id="KW-0548">Nucleotidyltransferase</keyword>
<dbReference type="Pfam" id="PF00990">
    <property type="entry name" value="GGDEF"/>
    <property type="match status" value="1"/>
</dbReference>
<dbReference type="InterPro" id="IPR000160">
    <property type="entry name" value="GGDEF_dom"/>
</dbReference>
<comment type="caution">
    <text evidence="4">The sequence shown here is derived from an EMBL/GenBank/DDBJ whole genome shotgun (WGS) entry which is preliminary data.</text>
</comment>
<dbReference type="SUPFAM" id="SSF55073">
    <property type="entry name" value="Nucleotide cyclase"/>
    <property type="match status" value="1"/>
</dbReference>
<feature type="domain" description="GGDEF" evidence="3">
    <location>
        <begin position="429"/>
        <end position="566"/>
    </location>
</feature>
<dbReference type="Proteomes" id="UP001595556">
    <property type="component" value="Unassembled WGS sequence"/>
</dbReference>